<sequence length="128" mass="14286">MLGNVQGSCHNPKKLLQKGREAEAETKKTLTEIKLLEQTVDSIMSSSLKVGCEIRGTFSAMTEAIEEVAEEVIGLIESAVRAALKQADSIRRQLEKKCSELREKEEQLKTLSKSNDHMMLVQVMNIPK</sequence>
<dbReference type="Proteomes" id="UP000288216">
    <property type="component" value="Unassembled WGS sequence"/>
</dbReference>
<keyword evidence="5" id="KW-1185">Reference proteome</keyword>
<evidence type="ECO:0000313" key="5">
    <source>
        <dbReference type="Proteomes" id="UP000288216"/>
    </source>
</evidence>
<keyword evidence="1" id="KW-0175">Coiled coil</keyword>
<evidence type="ECO:0000313" key="4">
    <source>
        <dbReference type="EMBL" id="GCB69874.1"/>
    </source>
</evidence>
<accession>A0A401P9U9</accession>
<organism evidence="4 5">
    <name type="scientific">Scyliorhinus torazame</name>
    <name type="common">Cloudy catshark</name>
    <name type="synonym">Catulus torazame</name>
    <dbReference type="NCBI Taxonomy" id="75743"/>
    <lineage>
        <taxon>Eukaryota</taxon>
        <taxon>Metazoa</taxon>
        <taxon>Chordata</taxon>
        <taxon>Craniata</taxon>
        <taxon>Vertebrata</taxon>
        <taxon>Chondrichthyes</taxon>
        <taxon>Elasmobranchii</taxon>
        <taxon>Galeomorphii</taxon>
        <taxon>Galeoidea</taxon>
        <taxon>Carcharhiniformes</taxon>
        <taxon>Scyliorhinidae</taxon>
        <taxon>Scyliorhinus</taxon>
    </lineage>
</organism>
<evidence type="ECO:0000256" key="2">
    <source>
        <dbReference type="SAM" id="MobiDB-lite"/>
    </source>
</evidence>
<reference evidence="4 5" key="1">
    <citation type="journal article" date="2018" name="Nat. Ecol. Evol.">
        <title>Shark genomes provide insights into elasmobranch evolution and the origin of vertebrates.</title>
        <authorList>
            <person name="Hara Y"/>
            <person name="Yamaguchi K"/>
            <person name="Onimaru K"/>
            <person name="Kadota M"/>
            <person name="Koyanagi M"/>
            <person name="Keeley SD"/>
            <person name="Tatsumi K"/>
            <person name="Tanaka K"/>
            <person name="Motone F"/>
            <person name="Kageyama Y"/>
            <person name="Nozu R"/>
            <person name="Adachi N"/>
            <person name="Nishimura O"/>
            <person name="Nakagawa R"/>
            <person name="Tanegashima C"/>
            <person name="Kiyatake I"/>
            <person name="Matsumoto R"/>
            <person name="Murakumo K"/>
            <person name="Nishida K"/>
            <person name="Terakita A"/>
            <person name="Kuratani S"/>
            <person name="Sato K"/>
            <person name="Hyodo S Kuraku.S."/>
        </authorList>
    </citation>
    <scope>NUCLEOTIDE SEQUENCE [LARGE SCALE GENOMIC DNA]</scope>
</reference>
<comment type="caution">
    <text evidence="4">The sequence shown here is derived from an EMBL/GenBank/DDBJ whole genome shotgun (WGS) entry which is preliminary data.</text>
</comment>
<proteinExistence type="predicted"/>
<evidence type="ECO:0000259" key="3">
    <source>
        <dbReference type="Pfam" id="PF25600"/>
    </source>
</evidence>
<dbReference type="AlphaFoldDB" id="A0A401P9U9"/>
<protein>
    <recommendedName>
        <fullName evidence="3">TRIM8/14/16/25/29/45/65 coiled-coil region domain-containing protein</fullName>
    </recommendedName>
</protein>
<dbReference type="Pfam" id="PF25600">
    <property type="entry name" value="TRIM_CC"/>
    <property type="match status" value="1"/>
</dbReference>
<gene>
    <name evidence="4" type="ORF">scyTo_0010654</name>
</gene>
<dbReference type="EMBL" id="BFAA01004633">
    <property type="protein sequence ID" value="GCB69874.1"/>
    <property type="molecule type" value="Genomic_DNA"/>
</dbReference>
<dbReference type="InterPro" id="IPR058030">
    <property type="entry name" value="TRIM8/14/16/25/29/45/65_CC"/>
</dbReference>
<feature type="coiled-coil region" evidence="1">
    <location>
        <begin position="84"/>
        <end position="114"/>
    </location>
</feature>
<evidence type="ECO:0000256" key="1">
    <source>
        <dbReference type="SAM" id="Coils"/>
    </source>
</evidence>
<feature type="domain" description="TRIM8/14/16/25/29/45/65 coiled-coil region" evidence="3">
    <location>
        <begin position="28"/>
        <end position="122"/>
    </location>
</feature>
<feature type="region of interest" description="Disordered" evidence="2">
    <location>
        <begin position="1"/>
        <end position="22"/>
    </location>
</feature>
<name>A0A401P9U9_SCYTO</name>